<evidence type="ECO:0000313" key="2">
    <source>
        <dbReference type="EMBL" id="PTB52246.1"/>
    </source>
</evidence>
<evidence type="ECO:0000313" key="3">
    <source>
        <dbReference type="Proteomes" id="UP000241690"/>
    </source>
</evidence>
<proteinExistence type="predicted"/>
<dbReference type="Proteomes" id="UP000241690">
    <property type="component" value="Unassembled WGS sequence"/>
</dbReference>
<name>A0A2T4A5C7_TRIHA</name>
<accession>A0A2T4A5C7</accession>
<gene>
    <name evidence="2" type="ORF">M431DRAFT_213732</name>
</gene>
<dbReference type="RefSeq" id="XP_024771923.1">
    <property type="nucleotide sequence ID" value="XM_024913483.1"/>
</dbReference>
<dbReference type="EMBL" id="KZ679684">
    <property type="protein sequence ID" value="PTB52246.1"/>
    <property type="molecule type" value="Genomic_DNA"/>
</dbReference>
<protein>
    <submittedName>
        <fullName evidence="2">Uncharacterized protein</fullName>
    </submittedName>
</protein>
<evidence type="ECO:0000256" key="1">
    <source>
        <dbReference type="SAM" id="Phobius"/>
    </source>
</evidence>
<organism evidence="2 3">
    <name type="scientific">Trichoderma harzianum CBS 226.95</name>
    <dbReference type="NCBI Taxonomy" id="983964"/>
    <lineage>
        <taxon>Eukaryota</taxon>
        <taxon>Fungi</taxon>
        <taxon>Dikarya</taxon>
        <taxon>Ascomycota</taxon>
        <taxon>Pezizomycotina</taxon>
        <taxon>Sordariomycetes</taxon>
        <taxon>Hypocreomycetidae</taxon>
        <taxon>Hypocreales</taxon>
        <taxon>Hypocreaceae</taxon>
        <taxon>Trichoderma</taxon>
    </lineage>
</organism>
<keyword evidence="3" id="KW-1185">Reference proteome</keyword>
<dbReference type="GeneID" id="36622045"/>
<keyword evidence="1" id="KW-0472">Membrane</keyword>
<feature type="transmembrane region" description="Helical" evidence="1">
    <location>
        <begin position="6"/>
        <end position="31"/>
    </location>
</feature>
<reference evidence="2 3" key="1">
    <citation type="submission" date="2016-07" db="EMBL/GenBank/DDBJ databases">
        <title>Multiple horizontal gene transfer events from other fungi enriched the ability of initially mycotrophic Trichoderma (Ascomycota) to feed on dead plant biomass.</title>
        <authorList>
            <consortium name="DOE Joint Genome Institute"/>
            <person name="Aerts A."/>
            <person name="Atanasova L."/>
            <person name="Chenthamara K."/>
            <person name="Zhang J."/>
            <person name="Grujic M."/>
            <person name="Henrissat B."/>
            <person name="Kuo A."/>
            <person name="Salamov A."/>
            <person name="Lipzen A."/>
            <person name="Labutti K."/>
            <person name="Barry K."/>
            <person name="Miao Y."/>
            <person name="Rahimi M.J."/>
            <person name="Shen Q."/>
            <person name="Grigoriev I.V."/>
            <person name="Kubicek C.P."/>
            <person name="Druzhinina I.S."/>
        </authorList>
    </citation>
    <scope>NUCLEOTIDE SEQUENCE [LARGE SCALE GENOMIC DNA]</scope>
    <source>
        <strain evidence="2 3">CBS 226.95</strain>
    </source>
</reference>
<keyword evidence="1" id="KW-1133">Transmembrane helix</keyword>
<keyword evidence="1" id="KW-0812">Transmembrane</keyword>
<dbReference type="AlphaFoldDB" id="A0A2T4A5C7"/>
<sequence length="66" mass="7696">MCGFPLVLRACLVVFFSSVFGWGIFPVLFSIHDFDMIAAMLSKTPIRNKMQNNYLRRQQGLRTKRK</sequence>